<feature type="region of interest" description="Disordered" evidence="1">
    <location>
        <begin position="20"/>
        <end position="54"/>
    </location>
</feature>
<dbReference type="EMBL" id="CP001738">
    <property type="protein sequence ID" value="ACY98590.1"/>
    <property type="molecule type" value="Genomic_DNA"/>
</dbReference>
<dbReference type="Proteomes" id="UP000001918">
    <property type="component" value="Chromosome"/>
</dbReference>
<reference evidence="2 3" key="1">
    <citation type="journal article" date="2011" name="Stand. Genomic Sci.">
        <title>Complete genome sequence of Thermomonospora curvata type strain (B9).</title>
        <authorList>
            <person name="Chertkov O."/>
            <person name="Sikorski J."/>
            <person name="Nolan M."/>
            <person name="Lapidus A."/>
            <person name="Lucas S."/>
            <person name="Del Rio T.G."/>
            <person name="Tice H."/>
            <person name="Cheng J.F."/>
            <person name="Goodwin L."/>
            <person name="Pitluck S."/>
            <person name="Liolios K."/>
            <person name="Ivanova N."/>
            <person name="Mavromatis K."/>
            <person name="Mikhailova N."/>
            <person name="Ovchinnikova G."/>
            <person name="Pati A."/>
            <person name="Chen A."/>
            <person name="Palaniappan K."/>
            <person name="Djao O.D."/>
            <person name="Land M."/>
            <person name="Hauser L."/>
            <person name="Chang Y.J."/>
            <person name="Jeffries C.D."/>
            <person name="Brettin T."/>
            <person name="Han C."/>
            <person name="Detter J.C."/>
            <person name="Rohde M."/>
            <person name="Goker M."/>
            <person name="Woyke T."/>
            <person name="Bristow J."/>
            <person name="Eisen J.A."/>
            <person name="Markowitz V."/>
            <person name="Hugenholtz P."/>
            <person name="Klenk H.P."/>
            <person name="Kyrpides N.C."/>
        </authorList>
    </citation>
    <scope>NUCLEOTIDE SEQUENCE [LARGE SCALE GENOMIC DNA]</scope>
    <source>
        <strain evidence="3">ATCC 19995 / DSM 43183 / JCM 3096 / KCTC 9072 / NBRC 15933 / NCIMB 10081 / Henssen B9</strain>
    </source>
</reference>
<feature type="region of interest" description="Disordered" evidence="1">
    <location>
        <begin position="88"/>
        <end position="108"/>
    </location>
</feature>
<evidence type="ECO:0000256" key="1">
    <source>
        <dbReference type="SAM" id="MobiDB-lite"/>
    </source>
</evidence>
<protein>
    <submittedName>
        <fullName evidence="2">Uncharacterized protein</fullName>
    </submittedName>
</protein>
<evidence type="ECO:0000313" key="2">
    <source>
        <dbReference type="EMBL" id="ACY98590.1"/>
    </source>
</evidence>
<evidence type="ECO:0000313" key="3">
    <source>
        <dbReference type="Proteomes" id="UP000001918"/>
    </source>
</evidence>
<dbReference type="KEGG" id="tcu:Tcur_3048"/>
<accession>D1A8V2</accession>
<name>D1A8V2_THECD</name>
<keyword evidence="3" id="KW-1185">Reference proteome</keyword>
<proteinExistence type="predicted"/>
<dbReference type="STRING" id="471852.Tcur_3048"/>
<organism evidence="2 3">
    <name type="scientific">Thermomonospora curvata (strain ATCC 19995 / DSM 43183 / JCM 3096 / KCTC 9072 / NBRC 15933 / NCIMB 10081 / Henssen B9)</name>
    <dbReference type="NCBI Taxonomy" id="471852"/>
    <lineage>
        <taxon>Bacteria</taxon>
        <taxon>Bacillati</taxon>
        <taxon>Actinomycetota</taxon>
        <taxon>Actinomycetes</taxon>
        <taxon>Streptosporangiales</taxon>
        <taxon>Thermomonosporaceae</taxon>
        <taxon>Thermomonospora</taxon>
    </lineage>
</organism>
<dbReference type="OrthoDB" id="3540777at2"/>
<dbReference type="RefSeq" id="WP_012853374.1">
    <property type="nucleotide sequence ID" value="NC_013510.1"/>
</dbReference>
<dbReference type="AlphaFoldDB" id="D1A8V2"/>
<dbReference type="HOGENOM" id="CLU_2195679_0_0_11"/>
<gene>
    <name evidence="2" type="ordered locus">Tcur_3048</name>
</gene>
<sequence length="108" mass="11307">MTDRPGDVLDEAVRLLDGLRTGDPWSRAVPRQRPPHTAPERPDRPPHRATAPAAAVGAVAGDRLPDAAATPMTAAWWPLEALERSNLLHPGAGRREGSGGEPVDAGAG</sequence>